<feature type="domain" description="NIPSNAP" evidence="2">
    <location>
        <begin position="4"/>
        <end position="104"/>
    </location>
</feature>
<gene>
    <name evidence="3" type="ORF">METZ01_LOCUS428430</name>
</gene>
<dbReference type="InterPro" id="IPR011008">
    <property type="entry name" value="Dimeric_a/b-barrel"/>
</dbReference>
<dbReference type="InterPro" id="IPR012577">
    <property type="entry name" value="NIPSNAP"/>
</dbReference>
<dbReference type="Gene3D" id="3.30.70.100">
    <property type="match status" value="1"/>
</dbReference>
<organism evidence="3">
    <name type="scientific">marine metagenome</name>
    <dbReference type="NCBI Taxonomy" id="408172"/>
    <lineage>
        <taxon>unclassified sequences</taxon>
        <taxon>metagenomes</taxon>
        <taxon>ecological metagenomes</taxon>
    </lineage>
</organism>
<proteinExistence type="inferred from homology"/>
<dbReference type="AlphaFoldDB" id="A0A382XX13"/>
<dbReference type="SUPFAM" id="SSF54909">
    <property type="entry name" value="Dimeric alpha+beta barrel"/>
    <property type="match status" value="1"/>
</dbReference>
<dbReference type="EMBL" id="UINC01171164">
    <property type="protein sequence ID" value="SVD75576.1"/>
    <property type="molecule type" value="Genomic_DNA"/>
</dbReference>
<dbReference type="Pfam" id="PF07978">
    <property type="entry name" value="NIPSNAP"/>
    <property type="match status" value="1"/>
</dbReference>
<name>A0A382XX13_9ZZZZ</name>
<dbReference type="PANTHER" id="PTHR21017">
    <property type="entry name" value="NIPSNAP-RELATED"/>
    <property type="match status" value="1"/>
</dbReference>
<evidence type="ECO:0000313" key="3">
    <source>
        <dbReference type="EMBL" id="SVD75576.1"/>
    </source>
</evidence>
<evidence type="ECO:0000259" key="2">
    <source>
        <dbReference type="Pfam" id="PF07978"/>
    </source>
</evidence>
<protein>
    <recommendedName>
        <fullName evidence="2">NIPSNAP domain-containing protein</fullName>
    </recommendedName>
</protein>
<accession>A0A382XX13</accession>
<evidence type="ECO:0000256" key="1">
    <source>
        <dbReference type="ARBA" id="ARBA00005291"/>
    </source>
</evidence>
<dbReference type="GO" id="GO:0000423">
    <property type="term" value="P:mitophagy"/>
    <property type="evidence" value="ECO:0007669"/>
    <property type="project" value="UniProtKB-ARBA"/>
</dbReference>
<sequence>MALYEMRTYTVYVGRMAEVVKHYGDEGWPALEKGGYSDKLVGYFTSDVGTLHQLVHLWKFEDDADRRNHWSTLFQDDDFMAFAAKLRPLLMTQTVQLLNEAPWGPHP</sequence>
<dbReference type="PANTHER" id="PTHR21017:SF17">
    <property type="entry name" value="PROTEIN NIPSNAP"/>
    <property type="match status" value="1"/>
</dbReference>
<comment type="similarity">
    <text evidence="1">Belongs to the NipSnap family.</text>
</comment>
<dbReference type="InterPro" id="IPR051557">
    <property type="entry name" value="NipSnap_domain"/>
</dbReference>
<dbReference type="GO" id="GO:0005739">
    <property type="term" value="C:mitochondrion"/>
    <property type="evidence" value="ECO:0007669"/>
    <property type="project" value="TreeGrafter"/>
</dbReference>
<reference evidence="3" key="1">
    <citation type="submission" date="2018-05" db="EMBL/GenBank/DDBJ databases">
        <authorList>
            <person name="Lanie J.A."/>
            <person name="Ng W.-L."/>
            <person name="Kazmierczak K.M."/>
            <person name="Andrzejewski T.M."/>
            <person name="Davidsen T.M."/>
            <person name="Wayne K.J."/>
            <person name="Tettelin H."/>
            <person name="Glass J.I."/>
            <person name="Rusch D."/>
            <person name="Podicherti R."/>
            <person name="Tsui H.-C.T."/>
            <person name="Winkler M.E."/>
        </authorList>
    </citation>
    <scope>NUCLEOTIDE SEQUENCE</scope>
</reference>